<protein>
    <recommendedName>
        <fullName evidence="3">Glycosyltransferase</fullName>
    </recommendedName>
</protein>
<name>A0A2S2KUL9_9ARCH</name>
<dbReference type="RefSeq" id="WP_109877776.1">
    <property type="nucleotide sequence ID" value="NZ_AP026695.1"/>
</dbReference>
<dbReference type="EMBL" id="BGKI01000012">
    <property type="protein sequence ID" value="GBH35175.1"/>
    <property type="molecule type" value="Genomic_DNA"/>
</dbReference>
<dbReference type="SUPFAM" id="SSF53756">
    <property type="entry name" value="UDP-Glycosyltransferase/glycogen phosphorylase"/>
    <property type="match status" value="1"/>
</dbReference>
<evidence type="ECO:0000313" key="2">
    <source>
        <dbReference type="Proteomes" id="UP000245829"/>
    </source>
</evidence>
<dbReference type="Pfam" id="PF13692">
    <property type="entry name" value="Glyco_trans_1_4"/>
    <property type="match status" value="1"/>
</dbReference>
<sequence>MTKVSMITEHKIDGINASGNRAHWEIKALKRKGFLDIELIDDFDETKVSKLSNNLVHAQQHSGRFLENIPYIVDAHGLEYVYSAHMSYGYPFHSWRRWAFKAKSYHYKKLETKIFQNSKHIICAGENIYEKVKNIQNSTIVRNAVFPESYIPTNCKSLKIALVGPFLPGKLNYFGFDMIKFIVKKFQNIDFVFIGPADKYFRNGLKFKNTTFTGKVNNYIETLRTCSVLLAPYPDYAYYLGSKTKFVEAAACQMPIITTPVGNIDFQNDYVCIGKTKEDLVNQIYYLEDESVRLDLGKKLRNEIFKKYNAEIEIQKVIKLYDELTS</sequence>
<evidence type="ECO:0000313" key="1">
    <source>
        <dbReference type="EMBL" id="GBH35175.1"/>
    </source>
</evidence>
<dbReference type="GeneID" id="76210196"/>
<dbReference type="OrthoDB" id="4539at2157"/>
<reference evidence="1 2" key="1">
    <citation type="submission" date="2018-05" db="EMBL/GenBank/DDBJ databases">
        <title>genome sequencing of Nitrosopumilus sp. NM25.</title>
        <authorList>
            <person name="Mori K."/>
            <person name="Nakagawa T."/>
        </authorList>
    </citation>
    <scope>NUCLEOTIDE SEQUENCE [LARGE SCALE GENOMIC DNA]</scope>
    <source>
        <strain evidence="1 2">NM25</strain>
    </source>
</reference>
<organism evidence="1 2">
    <name type="scientific">Nitrosopumilus zosterae</name>
    <dbReference type="NCBI Taxonomy" id="718286"/>
    <lineage>
        <taxon>Archaea</taxon>
        <taxon>Nitrososphaerota</taxon>
        <taxon>Nitrososphaeria</taxon>
        <taxon>Nitrosopumilales</taxon>
        <taxon>Nitrosopumilaceae</taxon>
        <taxon>Nitrosopumilus</taxon>
    </lineage>
</organism>
<accession>A0A2S2KUL9</accession>
<proteinExistence type="predicted"/>
<comment type="caution">
    <text evidence="1">The sequence shown here is derived from an EMBL/GenBank/DDBJ whole genome shotgun (WGS) entry which is preliminary data.</text>
</comment>
<dbReference type="Gene3D" id="3.40.50.2000">
    <property type="entry name" value="Glycogen Phosphorylase B"/>
    <property type="match status" value="1"/>
</dbReference>
<gene>
    <name evidence="1" type="ORF">NZNM25_19660</name>
</gene>
<keyword evidence="2" id="KW-1185">Reference proteome</keyword>
<dbReference type="Proteomes" id="UP000245829">
    <property type="component" value="Unassembled WGS sequence"/>
</dbReference>
<evidence type="ECO:0008006" key="3">
    <source>
        <dbReference type="Google" id="ProtNLM"/>
    </source>
</evidence>
<dbReference type="AlphaFoldDB" id="A0A2S2KUL9"/>